<evidence type="ECO:0000256" key="1">
    <source>
        <dbReference type="ARBA" id="ARBA00038240"/>
    </source>
</evidence>
<dbReference type="InterPro" id="IPR002575">
    <property type="entry name" value="Aminoglycoside_PTrfase"/>
</dbReference>
<dbReference type="SUPFAM" id="SSF56112">
    <property type="entry name" value="Protein kinase-like (PK-like)"/>
    <property type="match status" value="1"/>
</dbReference>
<feature type="domain" description="Aminoglycoside phosphotransferase" evidence="2">
    <location>
        <begin position="25"/>
        <end position="268"/>
    </location>
</feature>
<dbReference type="Pfam" id="PF01636">
    <property type="entry name" value="APH"/>
    <property type="match status" value="1"/>
</dbReference>
<dbReference type="RefSeq" id="WP_210658571.1">
    <property type="nucleotide sequence ID" value="NZ_JAGKSP010000004.1"/>
</dbReference>
<keyword evidence="4" id="KW-1185">Reference proteome</keyword>
<comment type="caution">
    <text evidence="3">The sequence shown here is derived from an EMBL/GenBank/DDBJ whole genome shotgun (WGS) entry which is preliminary data.</text>
</comment>
<organism evidence="3 4">
    <name type="scientific">Paenibacillus lignilyticus</name>
    <dbReference type="NCBI Taxonomy" id="1172615"/>
    <lineage>
        <taxon>Bacteria</taxon>
        <taxon>Bacillati</taxon>
        <taxon>Bacillota</taxon>
        <taxon>Bacilli</taxon>
        <taxon>Bacillales</taxon>
        <taxon>Paenibacillaceae</taxon>
        <taxon>Paenibacillus</taxon>
    </lineage>
</organism>
<accession>A0ABS5CEE3</accession>
<name>A0ABS5CEE3_9BACL</name>
<comment type="similarity">
    <text evidence="1">Belongs to the pseudomonas-type ThrB family.</text>
</comment>
<dbReference type="PANTHER" id="PTHR21064">
    <property type="entry name" value="AMINOGLYCOSIDE PHOSPHOTRANSFERASE DOMAIN-CONTAINING PROTEIN-RELATED"/>
    <property type="match status" value="1"/>
</dbReference>
<sequence length="331" mass="37822">MREDTMVEILCGYGIQEPQLQFLRHNENRTYEVIDSATGEHYLFRVHQPLTRNFEGLQQTDKGLLTELQLLEELGQRSELIAQKPVWHGSGNLLTHIEHEGKRIPSSLLTWVEGAVFRKETCESDPVIARELGAHIASLHRFFRSYHPQFDFDSRPSQGIERNSLMIAQIHRGVEQGLFGEEEFRCVEQTIGLVNSRLESLGKSEETYGIIHGDLNMSNIILTPEGEICFIDFGLCGSGYYLFDVGMGTLVVPPEQRLDFLAGYYGDSGDVPDTVRVLLEGWMLIAVLGYYAFQMENQAVHPWIRERMPGFCTNLCRPYLSGERVMERFKV</sequence>
<dbReference type="Gene3D" id="3.90.1200.10">
    <property type="match status" value="1"/>
</dbReference>
<proteinExistence type="inferred from homology"/>
<evidence type="ECO:0000313" key="4">
    <source>
        <dbReference type="Proteomes" id="UP000673394"/>
    </source>
</evidence>
<dbReference type="EMBL" id="JAGKSP010000004">
    <property type="protein sequence ID" value="MBP3963448.1"/>
    <property type="molecule type" value="Genomic_DNA"/>
</dbReference>
<protein>
    <submittedName>
        <fullName evidence="3">Aminoglycoside phosphotransferase family protein</fullName>
    </submittedName>
</protein>
<dbReference type="InterPro" id="IPR011009">
    <property type="entry name" value="Kinase-like_dom_sf"/>
</dbReference>
<dbReference type="PANTHER" id="PTHR21064:SF6">
    <property type="entry name" value="AMINOGLYCOSIDE PHOSPHOTRANSFERASE DOMAIN-CONTAINING PROTEIN"/>
    <property type="match status" value="1"/>
</dbReference>
<evidence type="ECO:0000259" key="2">
    <source>
        <dbReference type="Pfam" id="PF01636"/>
    </source>
</evidence>
<reference evidence="3 4" key="1">
    <citation type="submission" date="2021-04" db="EMBL/GenBank/DDBJ databases">
        <title>Paenibacillus sp. DLE-14 whole genome sequence.</title>
        <authorList>
            <person name="Ham Y.J."/>
        </authorList>
    </citation>
    <scope>NUCLEOTIDE SEQUENCE [LARGE SCALE GENOMIC DNA]</scope>
    <source>
        <strain evidence="3 4">DLE-14</strain>
    </source>
</reference>
<dbReference type="InterPro" id="IPR050249">
    <property type="entry name" value="Pseudomonas-type_ThrB"/>
</dbReference>
<gene>
    <name evidence="3" type="ORF">I8J30_12095</name>
</gene>
<evidence type="ECO:0000313" key="3">
    <source>
        <dbReference type="EMBL" id="MBP3963448.1"/>
    </source>
</evidence>
<dbReference type="Proteomes" id="UP000673394">
    <property type="component" value="Unassembled WGS sequence"/>
</dbReference>